<evidence type="ECO:0000313" key="1">
    <source>
        <dbReference type="EMBL" id="KKM99180.1"/>
    </source>
</evidence>
<gene>
    <name evidence="1" type="ORF">LCGC14_1150450</name>
</gene>
<dbReference type="AlphaFoldDB" id="A0A0F9PDR8"/>
<protein>
    <submittedName>
        <fullName evidence="1">Uncharacterized protein</fullName>
    </submittedName>
</protein>
<sequence length="30" mass="3544">MDIYDDKGRKVVSKIIETLETYNTQTIIKK</sequence>
<proteinExistence type="predicted"/>
<comment type="caution">
    <text evidence="1">The sequence shown here is derived from an EMBL/GenBank/DDBJ whole genome shotgun (WGS) entry which is preliminary data.</text>
</comment>
<reference evidence="1" key="1">
    <citation type="journal article" date="2015" name="Nature">
        <title>Complex archaea that bridge the gap between prokaryotes and eukaryotes.</title>
        <authorList>
            <person name="Spang A."/>
            <person name="Saw J.H."/>
            <person name="Jorgensen S.L."/>
            <person name="Zaremba-Niedzwiedzka K."/>
            <person name="Martijn J."/>
            <person name="Lind A.E."/>
            <person name="van Eijk R."/>
            <person name="Schleper C."/>
            <person name="Guy L."/>
            <person name="Ettema T.J."/>
        </authorList>
    </citation>
    <scope>NUCLEOTIDE SEQUENCE</scope>
</reference>
<accession>A0A0F9PDR8</accession>
<name>A0A0F9PDR8_9ZZZZ</name>
<dbReference type="EMBL" id="LAZR01005526">
    <property type="protein sequence ID" value="KKM99180.1"/>
    <property type="molecule type" value="Genomic_DNA"/>
</dbReference>
<organism evidence="1">
    <name type="scientific">marine sediment metagenome</name>
    <dbReference type="NCBI Taxonomy" id="412755"/>
    <lineage>
        <taxon>unclassified sequences</taxon>
        <taxon>metagenomes</taxon>
        <taxon>ecological metagenomes</taxon>
    </lineage>
</organism>